<sequence length="206" mass="24635">MYLDHRTVDGKNNIIIDCHITPGNTHDSGPYIDRLNQIEKTFGLIPGKVALDSGYYSLDILKQLDKKNIFSVIGYRRFSRSKDNKYFKYLQEKDIYVDKRTGEIFRYRNIDRNGYKQYKSDDKNEKKIIRRHINADYYDEARLRRISKEGKLLYKRRKETIERSFADSKQNHGYRYARYRGKAKVQSYAWLSCCVQNMKTIALREV</sequence>
<dbReference type="EMBL" id="ACRO01000028">
    <property type="protein sequence ID" value="EGF87651.1"/>
    <property type="molecule type" value="Genomic_DNA"/>
</dbReference>
<feature type="domain" description="Transposase IS4-like" evidence="1">
    <location>
        <begin position="7"/>
        <end position="198"/>
    </location>
</feature>
<reference evidence="2 3" key="1">
    <citation type="submission" date="2011-03" db="EMBL/GenBank/DDBJ databases">
        <title>The Genome Sequence of Gemella haemolysans M341.</title>
        <authorList>
            <consortium name="The Broad Institute Genome Sequencing Platform"/>
            <consortium name="The Broad Institute Genome Sequencing Center for Infectious Disease"/>
            <person name="Earl A."/>
            <person name="Ward D."/>
            <person name="Feldgarden M."/>
            <person name="Gevers D."/>
            <person name="Sibley C.D."/>
            <person name="Field T.R."/>
            <person name="Grinwis M."/>
            <person name="Eshaghurshan C.S."/>
            <person name="Surette M.G."/>
            <person name="Young S.K."/>
            <person name="Zeng Q."/>
            <person name="Gargeya S."/>
            <person name="Fitzgerald M."/>
            <person name="Haas B."/>
            <person name="Abouelleil A."/>
            <person name="Alvarado L."/>
            <person name="Arachchi H.M."/>
            <person name="Berlin A."/>
            <person name="Brown A."/>
            <person name="Chapman S.B."/>
            <person name="Chen Z."/>
            <person name="Dunbar C."/>
            <person name="Freedman E."/>
            <person name="Gearin G."/>
            <person name="Gellesch M."/>
            <person name="Goldberg J."/>
            <person name="Griggs A."/>
            <person name="Gujja S."/>
            <person name="Heilman E.R."/>
            <person name="Heiman D."/>
            <person name="Howarth C."/>
            <person name="Larson L."/>
            <person name="Lui A."/>
            <person name="MacDonald P.J.P."/>
            <person name="Mehta T."/>
            <person name="Montmayeur A."/>
            <person name="Murphy C."/>
            <person name="Neiman D."/>
            <person name="Pearson M."/>
            <person name="Priest M."/>
            <person name="Roberts A."/>
            <person name="Saif S."/>
            <person name="Shea T."/>
            <person name="Shenoy N."/>
            <person name="Sisk P."/>
            <person name="Stolte C."/>
            <person name="Sykes S."/>
            <person name="White J."/>
            <person name="Yandava C."/>
            <person name="Wortman J."/>
            <person name="Nusbaum C."/>
            <person name="Birren B."/>
        </authorList>
    </citation>
    <scope>NUCLEOTIDE SEQUENCE [LARGE SCALE GENOMIC DNA]</scope>
    <source>
        <strain evidence="2 3">M341</strain>
    </source>
</reference>
<evidence type="ECO:0000313" key="3">
    <source>
        <dbReference type="Proteomes" id="UP000004773"/>
    </source>
</evidence>
<dbReference type="InterPro" id="IPR002559">
    <property type="entry name" value="Transposase_11"/>
</dbReference>
<accession>A0AA87AVM1</accession>
<gene>
    <name evidence="2" type="ORF">HMPREF0428_01383</name>
</gene>
<protein>
    <submittedName>
        <fullName evidence="2">Transposase</fullName>
    </submittedName>
</protein>
<dbReference type="Pfam" id="PF01609">
    <property type="entry name" value="DDE_Tnp_1"/>
    <property type="match status" value="1"/>
</dbReference>
<evidence type="ECO:0000259" key="1">
    <source>
        <dbReference type="Pfam" id="PF01609"/>
    </source>
</evidence>
<dbReference type="PANTHER" id="PTHR33408">
    <property type="entry name" value="TRANSPOSASE"/>
    <property type="match status" value="1"/>
</dbReference>
<dbReference type="AlphaFoldDB" id="A0AA87AVM1"/>
<dbReference type="Proteomes" id="UP000004773">
    <property type="component" value="Unassembled WGS sequence"/>
</dbReference>
<proteinExistence type="predicted"/>
<evidence type="ECO:0000313" key="2">
    <source>
        <dbReference type="EMBL" id="EGF87651.1"/>
    </source>
</evidence>
<dbReference type="PANTHER" id="PTHR33408:SF2">
    <property type="entry name" value="TRANSPOSASE DDE DOMAIN-CONTAINING PROTEIN"/>
    <property type="match status" value="1"/>
</dbReference>
<organism evidence="2 3">
    <name type="scientific">Gemella haemolysans M341</name>
    <dbReference type="NCBI Taxonomy" id="562981"/>
    <lineage>
        <taxon>Bacteria</taxon>
        <taxon>Bacillati</taxon>
        <taxon>Bacillota</taxon>
        <taxon>Bacilli</taxon>
        <taxon>Bacillales</taxon>
        <taxon>Gemellaceae</taxon>
        <taxon>Gemella</taxon>
    </lineage>
</organism>
<name>A0AA87AVM1_9BACL</name>
<comment type="caution">
    <text evidence="2">The sequence shown here is derived from an EMBL/GenBank/DDBJ whole genome shotgun (WGS) entry which is preliminary data.</text>
</comment>
<dbReference type="RefSeq" id="WP_003147524.1">
    <property type="nucleotide sequence ID" value="NZ_GL883584.1"/>
</dbReference>